<gene>
    <name evidence="1" type="ORF">IX38_22680</name>
</gene>
<name>A0A085YXJ3_9FLAO</name>
<accession>A0A085YXJ3</accession>
<organism evidence="1 2">
    <name type="scientific">Chryseobacterium luteum</name>
    <dbReference type="NCBI Taxonomy" id="421531"/>
    <lineage>
        <taxon>Bacteria</taxon>
        <taxon>Pseudomonadati</taxon>
        <taxon>Bacteroidota</taxon>
        <taxon>Flavobacteriia</taxon>
        <taxon>Flavobacteriales</taxon>
        <taxon>Weeksellaceae</taxon>
        <taxon>Chryseobacterium group</taxon>
        <taxon>Chryseobacterium</taxon>
    </lineage>
</organism>
<comment type="caution">
    <text evidence="1">The sequence shown here is derived from an EMBL/GenBank/DDBJ whole genome shotgun (WGS) entry which is preliminary data.</text>
</comment>
<sequence length="74" mass="8877">MNSKATQKRISTQVGLQIYYKFTFPLFFSVLTDVKLLRIIKFLIQIFDERAKNVVEFKKELVVTFFCSFRGKMW</sequence>
<keyword evidence="2" id="KW-1185">Reference proteome</keyword>
<dbReference type="Proteomes" id="UP000028703">
    <property type="component" value="Unassembled WGS sequence"/>
</dbReference>
<dbReference type="EMBL" id="JPRO01000042">
    <property type="protein sequence ID" value="KFE96906.1"/>
    <property type="molecule type" value="Genomic_DNA"/>
</dbReference>
<evidence type="ECO:0000313" key="2">
    <source>
        <dbReference type="Proteomes" id="UP000028703"/>
    </source>
</evidence>
<reference evidence="1 2" key="1">
    <citation type="submission" date="2014-07" db="EMBL/GenBank/DDBJ databases">
        <title>Genome of Chryseobacterium luteum DSM 18605.</title>
        <authorList>
            <person name="Stropko S.J."/>
            <person name="Pipes S.E."/>
            <person name="Newman J.D."/>
        </authorList>
    </citation>
    <scope>NUCLEOTIDE SEQUENCE [LARGE SCALE GENOMIC DNA]</scope>
    <source>
        <strain evidence="1 2">DSM 18605</strain>
    </source>
</reference>
<proteinExistence type="predicted"/>
<dbReference type="AlphaFoldDB" id="A0A085YXJ3"/>
<protein>
    <submittedName>
        <fullName evidence="1">Uncharacterized protein</fullName>
    </submittedName>
</protein>
<evidence type="ECO:0000313" key="1">
    <source>
        <dbReference type="EMBL" id="KFE96906.1"/>
    </source>
</evidence>